<dbReference type="Pfam" id="PF13181">
    <property type="entry name" value="TPR_8"/>
    <property type="match status" value="1"/>
</dbReference>
<protein>
    <recommendedName>
        <fullName evidence="4">Tetratricopeptide repeat protein</fullName>
    </recommendedName>
</protein>
<evidence type="ECO:0000313" key="3">
    <source>
        <dbReference type="Proteomes" id="UP001194714"/>
    </source>
</evidence>
<keyword evidence="1" id="KW-0472">Membrane</keyword>
<sequence length="336" mass="39369">MSVNEIKSHTFWRFNREGFHKNVESHCSAALKRFKKIIRSYVFFHLFFLGLLAAEVTAFFFFLTLLFQTSLVAFSLAAILLTGFAYLILLFYFQTKKPEQFLELRNFFMLLCKKGLPKNLMRSEYHLSLANAAYRFASVLSKEEGQFYPLPQKIGSLNQVMQKVTNLCHRKDIHRMKEVLFLVSINEHIQLIKNAPTNLEAHASLANAYVALSRLYLTQDGMREKFEAAAKKAIQEFKIMDHYSPKDPWVHAQLASCYHDLKMYKEEISEYELILELCPDDKQILFRLGILYFQEGENARGLEVYETLKEMQFSRADELIDFYDANIKQEYFISSL</sequence>
<accession>A0ABS0AZ78</accession>
<name>A0ABS0AZ78_9BACT</name>
<reference evidence="2 3" key="1">
    <citation type="submission" date="2020-01" db="EMBL/GenBank/DDBJ databases">
        <title>Draft genome sequence of Cand. Neptunochlamydia vexilliferae K9.</title>
        <authorList>
            <person name="Schulz F."/>
            <person name="Koestlbacher S."/>
            <person name="Wascher F."/>
            <person name="Pizzetti I."/>
            <person name="Horn M."/>
        </authorList>
    </citation>
    <scope>NUCLEOTIDE SEQUENCE [LARGE SCALE GENOMIC DNA]</scope>
    <source>
        <strain evidence="2 3">K9</strain>
    </source>
</reference>
<evidence type="ECO:0000313" key="2">
    <source>
        <dbReference type="EMBL" id="MBF5059438.1"/>
    </source>
</evidence>
<proteinExistence type="predicted"/>
<dbReference type="InterPro" id="IPR011990">
    <property type="entry name" value="TPR-like_helical_dom_sf"/>
</dbReference>
<evidence type="ECO:0000256" key="1">
    <source>
        <dbReference type="SAM" id="Phobius"/>
    </source>
</evidence>
<dbReference type="InterPro" id="IPR019734">
    <property type="entry name" value="TPR_rpt"/>
</dbReference>
<dbReference type="Proteomes" id="UP001194714">
    <property type="component" value="Unassembled WGS sequence"/>
</dbReference>
<feature type="transmembrane region" description="Helical" evidence="1">
    <location>
        <begin position="71"/>
        <end position="93"/>
    </location>
</feature>
<keyword evidence="3" id="KW-1185">Reference proteome</keyword>
<dbReference type="SUPFAM" id="SSF48452">
    <property type="entry name" value="TPR-like"/>
    <property type="match status" value="1"/>
</dbReference>
<comment type="caution">
    <text evidence="2">The sequence shown here is derived from an EMBL/GenBank/DDBJ whole genome shotgun (WGS) entry which is preliminary data.</text>
</comment>
<dbReference type="EMBL" id="JAAEJV010000022">
    <property type="protein sequence ID" value="MBF5059438.1"/>
    <property type="molecule type" value="Genomic_DNA"/>
</dbReference>
<organism evidence="2 3">
    <name type="scientific">Candidatus Neptunichlamydia vexilliferae</name>
    <dbReference type="NCBI Taxonomy" id="1651774"/>
    <lineage>
        <taxon>Bacteria</taxon>
        <taxon>Pseudomonadati</taxon>
        <taxon>Chlamydiota</taxon>
        <taxon>Chlamydiia</taxon>
        <taxon>Parachlamydiales</taxon>
        <taxon>Simkaniaceae</taxon>
        <taxon>Candidatus Neptunichlamydia</taxon>
    </lineage>
</organism>
<evidence type="ECO:0008006" key="4">
    <source>
        <dbReference type="Google" id="ProtNLM"/>
    </source>
</evidence>
<keyword evidence="1" id="KW-0812">Transmembrane</keyword>
<gene>
    <name evidence="2" type="ORF">NEPTK9_000952</name>
</gene>
<keyword evidence="1" id="KW-1133">Transmembrane helix</keyword>
<feature type="transmembrane region" description="Helical" evidence="1">
    <location>
        <begin position="41"/>
        <end position="65"/>
    </location>
</feature>
<dbReference type="Gene3D" id="1.25.40.10">
    <property type="entry name" value="Tetratricopeptide repeat domain"/>
    <property type="match status" value="1"/>
</dbReference>